<evidence type="ECO:0000313" key="2">
    <source>
        <dbReference type="Proteomes" id="UP000305778"/>
    </source>
</evidence>
<dbReference type="AlphaFoldDB" id="A0A4U0RMK6"/>
<reference evidence="1 2" key="1">
    <citation type="submission" date="2019-04" db="EMBL/GenBank/DDBJ databases">
        <title>Streptomyces oryziradicis sp. nov., a novel actinomycete isolated from rhizosphere soil of rice (Oryza sativa L.).</title>
        <authorList>
            <person name="Li C."/>
        </authorList>
    </citation>
    <scope>NUCLEOTIDE SEQUENCE [LARGE SCALE GENOMIC DNA]</scope>
    <source>
        <strain evidence="1 2">NEAU-C40</strain>
    </source>
</reference>
<dbReference type="Proteomes" id="UP000305778">
    <property type="component" value="Unassembled WGS sequence"/>
</dbReference>
<proteinExistence type="predicted"/>
<dbReference type="Pfam" id="PF04134">
    <property type="entry name" value="DCC1-like"/>
    <property type="match status" value="1"/>
</dbReference>
<dbReference type="EMBL" id="SUMC01000151">
    <property type="protein sequence ID" value="TJZ97045.1"/>
    <property type="molecule type" value="Genomic_DNA"/>
</dbReference>
<organism evidence="1 2">
    <name type="scientific">Actinacidiphila oryziradicis</name>
    <dbReference type="NCBI Taxonomy" id="2571141"/>
    <lineage>
        <taxon>Bacteria</taxon>
        <taxon>Bacillati</taxon>
        <taxon>Actinomycetota</taxon>
        <taxon>Actinomycetes</taxon>
        <taxon>Kitasatosporales</taxon>
        <taxon>Streptomycetaceae</taxon>
        <taxon>Actinacidiphila</taxon>
    </lineage>
</organism>
<dbReference type="InterPro" id="IPR007263">
    <property type="entry name" value="DCC1-like"/>
</dbReference>
<dbReference type="GO" id="GO:0015035">
    <property type="term" value="F:protein-disulfide reductase activity"/>
    <property type="evidence" value="ECO:0007669"/>
    <property type="project" value="InterPro"/>
</dbReference>
<keyword evidence="2" id="KW-1185">Reference proteome</keyword>
<name>A0A4U0RMK6_9ACTN</name>
<gene>
    <name evidence="1" type="ORF">FCI23_50240</name>
</gene>
<sequence>MSPQPGRSPVLVYDGDCSFCTTSVRFAERRIRPHCNVVAWQFADLGSLGITQQRAEYEVLWVTPTGTVHGGSQAIAKLLLNAGRGWTLLGTLLALPPVRWLAHGTYRLIANNRERMPGGTAACALPADHRPSSTL</sequence>
<protein>
    <submittedName>
        <fullName evidence="1">DUF393 domain-containing protein</fullName>
    </submittedName>
</protein>
<accession>A0A4U0RMK6</accession>
<comment type="caution">
    <text evidence="1">The sequence shown here is derived from an EMBL/GenBank/DDBJ whole genome shotgun (WGS) entry which is preliminary data.</text>
</comment>
<dbReference type="OrthoDB" id="9813713at2"/>
<dbReference type="RefSeq" id="WP_136730663.1">
    <property type="nucleotide sequence ID" value="NZ_SUMC01000151.1"/>
</dbReference>
<evidence type="ECO:0000313" key="1">
    <source>
        <dbReference type="EMBL" id="TJZ97045.1"/>
    </source>
</evidence>